<dbReference type="PROSITE" id="PS50902">
    <property type="entry name" value="FLAVODOXIN_LIKE"/>
    <property type="match status" value="1"/>
</dbReference>
<dbReference type="PANTHER" id="PTHR43717:SF1">
    <property type="entry name" value="ANAEROBIC NITRIC OXIDE REDUCTASE FLAVORUBREDOXIN"/>
    <property type="match status" value="1"/>
</dbReference>
<evidence type="ECO:0000313" key="2">
    <source>
        <dbReference type="EMBL" id="MBB5225405.1"/>
    </source>
</evidence>
<dbReference type="RefSeq" id="WP_184657653.1">
    <property type="nucleotide sequence ID" value="NZ_CP031518.1"/>
</dbReference>
<gene>
    <name evidence="2" type="ORF">HNP76_000749</name>
</gene>
<dbReference type="PANTHER" id="PTHR43717">
    <property type="entry name" value="ANAEROBIC NITRIC OXIDE REDUCTASE FLAVORUBREDOXIN"/>
    <property type="match status" value="1"/>
</dbReference>
<reference evidence="2 3" key="1">
    <citation type="submission" date="2020-08" db="EMBL/GenBank/DDBJ databases">
        <title>Genomic Encyclopedia of Type Strains, Phase IV (KMG-IV): sequencing the most valuable type-strain genomes for metagenomic binning, comparative biology and taxonomic classification.</title>
        <authorList>
            <person name="Goeker M."/>
        </authorList>
    </citation>
    <scope>NUCLEOTIDE SEQUENCE [LARGE SCALE GENOMIC DNA]</scope>
    <source>
        <strain evidence="2 3">DSM 103462</strain>
    </source>
</reference>
<dbReference type="Pfam" id="PF00258">
    <property type="entry name" value="Flavodoxin_1"/>
    <property type="match status" value="1"/>
</dbReference>
<protein>
    <submittedName>
        <fullName evidence="2">Flavodoxin short chain</fullName>
    </submittedName>
</protein>
<feature type="domain" description="Flavodoxin-like" evidence="1">
    <location>
        <begin position="3"/>
        <end position="135"/>
    </location>
</feature>
<accession>A0A7W8G7S9</accession>
<dbReference type="EMBL" id="JACHFQ010000002">
    <property type="protein sequence ID" value="MBB5225405.1"/>
    <property type="molecule type" value="Genomic_DNA"/>
</dbReference>
<evidence type="ECO:0000259" key="1">
    <source>
        <dbReference type="PROSITE" id="PS50902"/>
    </source>
</evidence>
<name>A0A7W8G7S9_9SPIR</name>
<keyword evidence="3" id="KW-1185">Reference proteome</keyword>
<dbReference type="AlphaFoldDB" id="A0A7W8G7S9"/>
<sequence length="135" mass="14088">MKAAIVYATTTENTERLAGAALEGARAAGYEASIATADSADASETLSADLILLGSPAMGAEQLEDSMESFFSEIEGSLSGKKVGLFGSYDWGDGQWLSDWEERVKNAGADFAGSVKSQLSPDEEALEAVKKLAGK</sequence>
<dbReference type="Proteomes" id="UP000518887">
    <property type="component" value="Unassembled WGS sequence"/>
</dbReference>
<organism evidence="2 3">
    <name type="scientific">Treponema ruminis</name>
    <dbReference type="NCBI Taxonomy" id="744515"/>
    <lineage>
        <taxon>Bacteria</taxon>
        <taxon>Pseudomonadati</taxon>
        <taxon>Spirochaetota</taxon>
        <taxon>Spirochaetia</taxon>
        <taxon>Spirochaetales</taxon>
        <taxon>Treponemataceae</taxon>
        <taxon>Treponema</taxon>
    </lineage>
</organism>
<dbReference type="Gene3D" id="3.40.50.360">
    <property type="match status" value="1"/>
</dbReference>
<comment type="caution">
    <text evidence="2">The sequence shown here is derived from an EMBL/GenBank/DDBJ whole genome shotgun (WGS) entry which is preliminary data.</text>
</comment>
<dbReference type="InterPro" id="IPR008254">
    <property type="entry name" value="Flavodoxin/NO_synth"/>
</dbReference>
<evidence type="ECO:0000313" key="3">
    <source>
        <dbReference type="Proteomes" id="UP000518887"/>
    </source>
</evidence>
<dbReference type="InterPro" id="IPR029039">
    <property type="entry name" value="Flavoprotein-like_sf"/>
</dbReference>
<proteinExistence type="predicted"/>
<dbReference type="GO" id="GO:0010181">
    <property type="term" value="F:FMN binding"/>
    <property type="evidence" value="ECO:0007669"/>
    <property type="project" value="InterPro"/>
</dbReference>
<dbReference type="SUPFAM" id="SSF52218">
    <property type="entry name" value="Flavoproteins"/>
    <property type="match status" value="1"/>
</dbReference>